<dbReference type="AlphaFoldDB" id="A0AA39TJV1"/>
<keyword evidence="2" id="KW-1185">Reference proteome</keyword>
<evidence type="ECO:0000313" key="1">
    <source>
        <dbReference type="EMBL" id="KAK0609904.1"/>
    </source>
</evidence>
<evidence type="ECO:0000313" key="2">
    <source>
        <dbReference type="Proteomes" id="UP001174934"/>
    </source>
</evidence>
<accession>A0AA39TJV1</accession>
<protein>
    <submittedName>
        <fullName evidence="1">Uncharacterized protein</fullName>
    </submittedName>
</protein>
<comment type="caution">
    <text evidence="1">The sequence shown here is derived from an EMBL/GenBank/DDBJ whole genome shotgun (WGS) entry which is preliminary data.</text>
</comment>
<proteinExistence type="predicted"/>
<dbReference type="Proteomes" id="UP001174934">
    <property type="component" value="Unassembled WGS sequence"/>
</dbReference>
<gene>
    <name evidence="1" type="ORF">B0T17DRAFT_123007</name>
</gene>
<sequence>MQPGACMRRSPTFWRANPARNALFIAVEALAIDSETWELSGVPRKPSSRPERSGITKVAGKIGIGHGCPAGARNPVKSGFFGPNLAPHLANQLQDHMRFATTRRNLCPSCKEPARDGQTML</sequence>
<name>A0AA39TJV1_9PEZI</name>
<dbReference type="EMBL" id="JAULSR010000011">
    <property type="protein sequence ID" value="KAK0609904.1"/>
    <property type="molecule type" value="Genomic_DNA"/>
</dbReference>
<organism evidence="1 2">
    <name type="scientific">Bombardia bombarda</name>
    <dbReference type="NCBI Taxonomy" id="252184"/>
    <lineage>
        <taxon>Eukaryota</taxon>
        <taxon>Fungi</taxon>
        <taxon>Dikarya</taxon>
        <taxon>Ascomycota</taxon>
        <taxon>Pezizomycotina</taxon>
        <taxon>Sordariomycetes</taxon>
        <taxon>Sordariomycetidae</taxon>
        <taxon>Sordariales</taxon>
        <taxon>Lasiosphaeriaceae</taxon>
        <taxon>Bombardia</taxon>
    </lineage>
</organism>
<reference evidence="1" key="1">
    <citation type="submission" date="2023-06" db="EMBL/GenBank/DDBJ databases">
        <title>Genome-scale phylogeny and comparative genomics of the fungal order Sordariales.</title>
        <authorList>
            <consortium name="Lawrence Berkeley National Laboratory"/>
            <person name="Hensen N."/>
            <person name="Bonometti L."/>
            <person name="Westerberg I."/>
            <person name="Brannstrom I.O."/>
            <person name="Guillou S."/>
            <person name="Cros-Aarteil S."/>
            <person name="Calhoun S."/>
            <person name="Haridas S."/>
            <person name="Kuo A."/>
            <person name="Mondo S."/>
            <person name="Pangilinan J."/>
            <person name="Riley R."/>
            <person name="LaButti K."/>
            <person name="Andreopoulos B."/>
            <person name="Lipzen A."/>
            <person name="Chen C."/>
            <person name="Yanf M."/>
            <person name="Daum C."/>
            <person name="Ng V."/>
            <person name="Clum A."/>
            <person name="Steindorff A."/>
            <person name="Ohm R."/>
            <person name="Martin F."/>
            <person name="Silar P."/>
            <person name="Natvig D."/>
            <person name="Lalanne C."/>
            <person name="Gautier V."/>
            <person name="Ament-velasquez S.L."/>
            <person name="Kruys A."/>
            <person name="Hutchinson M.I."/>
            <person name="Powell A.J."/>
            <person name="Barry K."/>
            <person name="Miller A.N."/>
            <person name="Grigoriev I.V."/>
            <person name="Debuchy R."/>
            <person name="Gladieux P."/>
            <person name="Thoren M.H."/>
            <person name="Johannesson H."/>
        </authorList>
    </citation>
    <scope>NUCLEOTIDE SEQUENCE</scope>
    <source>
        <strain evidence="1">SMH3391-2</strain>
    </source>
</reference>